<name>A0AAD6TPA2_9AGAR</name>
<accession>A0AAD6TPA2</accession>
<sequence>MPLSELQPRGNISIKTPRWYLPVSARRFTGPYVGAVSHSSESAPFCVLAHSGLASRERARRFPAGDSCELRAHARCSTRPCVLRLTIEHYPASIGAVYEPLSWRSTVIAGPPVSDDFGAARSGPSRLPPYPASGSLRRLGVGAMRSRRPESKHRTAARPFS</sequence>
<organism evidence="2 3">
    <name type="scientific">Mycena belliarum</name>
    <dbReference type="NCBI Taxonomy" id="1033014"/>
    <lineage>
        <taxon>Eukaryota</taxon>
        <taxon>Fungi</taxon>
        <taxon>Dikarya</taxon>
        <taxon>Basidiomycota</taxon>
        <taxon>Agaricomycotina</taxon>
        <taxon>Agaricomycetes</taxon>
        <taxon>Agaricomycetidae</taxon>
        <taxon>Agaricales</taxon>
        <taxon>Marasmiineae</taxon>
        <taxon>Mycenaceae</taxon>
        <taxon>Mycena</taxon>
    </lineage>
</organism>
<proteinExistence type="predicted"/>
<evidence type="ECO:0000313" key="2">
    <source>
        <dbReference type="EMBL" id="KAJ7070271.1"/>
    </source>
</evidence>
<dbReference type="EMBL" id="JARJCN010000133">
    <property type="protein sequence ID" value="KAJ7070271.1"/>
    <property type="molecule type" value="Genomic_DNA"/>
</dbReference>
<comment type="caution">
    <text evidence="2">The sequence shown here is derived from an EMBL/GenBank/DDBJ whole genome shotgun (WGS) entry which is preliminary data.</text>
</comment>
<reference evidence="2" key="1">
    <citation type="submission" date="2023-03" db="EMBL/GenBank/DDBJ databases">
        <title>Massive genome expansion in bonnet fungi (Mycena s.s.) driven by repeated elements and novel gene families across ecological guilds.</title>
        <authorList>
            <consortium name="Lawrence Berkeley National Laboratory"/>
            <person name="Harder C.B."/>
            <person name="Miyauchi S."/>
            <person name="Viragh M."/>
            <person name="Kuo A."/>
            <person name="Thoen E."/>
            <person name="Andreopoulos B."/>
            <person name="Lu D."/>
            <person name="Skrede I."/>
            <person name="Drula E."/>
            <person name="Henrissat B."/>
            <person name="Morin E."/>
            <person name="Kohler A."/>
            <person name="Barry K."/>
            <person name="LaButti K."/>
            <person name="Morin E."/>
            <person name="Salamov A."/>
            <person name="Lipzen A."/>
            <person name="Mereny Z."/>
            <person name="Hegedus B."/>
            <person name="Baldrian P."/>
            <person name="Stursova M."/>
            <person name="Weitz H."/>
            <person name="Taylor A."/>
            <person name="Grigoriev I.V."/>
            <person name="Nagy L.G."/>
            <person name="Martin F."/>
            <person name="Kauserud H."/>
        </authorList>
    </citation>
    <scope>NUCLEOTIDE SEQUENCE</scope>
    <source>
        <strain evidence="2">CBHHK173m</strain>
    </source>
</reference>
<evidence type="ECO:0000313" key="3">
    <source>
        <dbReference type="Proteomes" id="UP001222325"/>
    </source>
</evidence>
<dbReference type="AlphaFoldDB" id="A0AAD6TPA2"/>
<protein>
    <submittedName>
        <fullName evidence="2">Uncharacterized protein</fullName>
    </submittedName>
</protein>
<keyword evidence="3" id="KW-1185">Reference proteome</keyword>
<dbReference type="Proteomes" id="UP001222325">
    <property type="component" value="Unassembled WGS sequence"/>
</dbReference>
<gene>
    <name evidence="2" type="ORF">B0H15DRAFT_957781</name>
</gene>
<feature type="region of interest" description="Disordered" evidence="1">
    <location>
        <begin position="119"/>
        <end position="161"/>
    </location>
</feature>
<evidence type="ECO:0000256" key="1">
    <source>
        <dbReference type="SAM" id="MobiDB-lite"/>
    </source>
</evidence>